<proteinExistence type="inferred from homology"/>
<dbReference type="Proteomes" id="UP000196365">
    <property type="component" value="Unassembled WGS sequence"/>
</dbReference>
<dbReference type="EMBL" id="FUWV01000007">
    <property type="protein sequence ID" value="SJZ66954.1"/>
    <property type="molecule type" value="Genomic_DNA"/>
</dbReference>
<dbReference type="InterPro" id="IPR003370">
    <property type="entry name" value="Chromate_transpt"/>
</dbReference>
<dbReference type="PANTHER" id="PTHR43663:SF2">
    <property type="entry name" value="CHROMATE TRANSPORT PROTEIN-RELATED"/>
    <property type="match status" value="1"/>
</dbReference>
<keyword evidence="3" id="KW-1003">Cell membrane</keyword>
<keyword evidence="4 7" id="KW-0812">Transmembrane</keyword>
<evidence type="ECO:0000256" key="1">
    <source>
        <dbReference type="ARBA" id="ARBA00004651"/>
    </source>
</evidence>
<keyword evidence="9" id="KW-1185">Reference proteome</keyword>
<dbReference type="GO" id="GO:0005886">
    <property type="term" value="C:plasma membrane"/>
    <property type="evidence" value="ECO:0007669"/>
    <property type="project" value="UniProtKB-SubCell"/>
</dbReference>
<evidence type="ECO:0000313" key="9">
    <source>
        <dbReference type="Proteomes" id="UP000196365"/>
    </source>
</evidence>
<evidence type="ECO:0000256" key="7">
    <source>
        <dbReference type="SAM" id="Phobius"/>
    </source>
</evidence>
<name>A0A1T4MJL6_9FIRM</name>
<evidence type="ECO:0000256" key="5">
    <source>
        <dbReference type="ARBA" id="ARBA00022989"/>
    </source>
</evidence>
<dbReference type="OrthoDB" id="9788907at2"/>
<reference evidence="8 9" key="1">
    <citation type="submission" date="2017-02" db="EMBL/GenBank/DDBJ databases">
        <authorList>
            <person name="Peterson S.W."/>
        </authorList>
    </citation>
    <scope>NUCLEOTIDE SEQUENCE [LARGE SCALE GENOMIC DNA]</scope>
    <source>
        <strain evidence="8 9">DSM 15102</strain>
    </source>
</reference>
<evidence type="ECO:0000256" key="2">
    <source>
        <dbReference type="ARBA" id="ARBA00005262"/>
    </source>
</evidence>
<dbReference type="Pfam" id="PF02417">
    <property type="entry name" value="Chromate_transp"/>
    <property type="match status" value="1"/>
</dbReference>
<feature type="transmembrane region" description="Helical" evidence="7">
    <location>
        <begin position="111"/>
        <end position="131"/>
    </location>
</feature>
<evidence type="ECO:0000256" key="6">
    <source>
        <dbReference type="ARBA" id="ARBA00023136"/>
    </source>
</evidence>
<accession>A0A1T4MJL6</accession>
<evidence type="ECO:0000256" key="4">
    <source>
        <dbReference type="ARBA" id="ARBA00022692"/>
    </source>
</evidence>
<feature type="transmembrane region" description="Helical" evidence="7">
    <location>
        <begin position="76"/>
        <end position="99"/>
    </location>
</feature>
<dbReference type="InterPro" id="IPR052518">
    <property type="entry name" value="CHR_Transporter"/>
</dbReference>
<organism evidence="8 9">
    <name type="scientific">Garciella nitratireducens DSM 15102</name>
    <dbReference type="NCBI Taxonomy" id="1121911"/>
    <lineage>
        <taxon>Bacteria</taxon>
        <taxon>Bacillati</taxon>
        <taxon>Bacillota</taxon>
        <taxon>Clostridia</taxon>
        <taxon>Eubacteriales</taxon>
        <taxon>Eubacteriaceae</taxon>
        <taxon>Garciella</taxon>
    </lineage>
</organism>
<keyword evidence="6 7" id="KW-0472">Membrane</keyword>
<feature type="transmembrane region" description="Helical" evidence="7">
    <location>
        <begin position="143"/>
        <end position="167"/>
    </location>
</feature>
<comment type="similarity">
    <text evidence="2">Belongs to the chromate ion transporter (CHR) (TC 2.A.51) family.</text>
</comment>
<keyword evidence="5 7" id="KW-1133">Transmembrane helix</keyword>
<dbReference type="PANTHER" id="PTHR43663">
    <property type="entry name" value="CHROMATE TRANSPORT PROTEIN-RELATED"/>
    <property type="match status" value="1"/>
</dbReference>
<gene>
    <name evidence="8" type="ORF">SAMN02745973_01353</name>
</gene>
<comment type="subcellular location">
    <subcellularLocation>
        <location evidence="1">Cell membrane</location>
        <topology evidence="1">Multi-pass membrane protein</topology>
    </subcellularLocation>
</comment>
<feature type="transmembrane region" description="Helical" evidence="7">
    <location>
        <begin position="49"/>
        <end position="69"/>
    </location>
</feature>
<dbReference type="AlphaFoldDB" id="A0A1T4MJL6"/>
<evidence type="ECO:0000256" key="3">
    <source>
        <dbReference type="ARBA" id="ARBA00022475"/>
    </source>
</evidence>
<feature type="transmembrane region" description="Helical" evidence="7">
    <location>
        <begin position="7"/>
        <end position="29"/>
    </location>
</feature>
<dbReference type="GO" id="GO:0015109">
    <property type="term" value="F:chromate transmembrane transporter activity"/>
    <property type="evidence" value="ECO:0007669"/>
    <property type="project" value="InterPro"/>
</dbReference>
<protein>
    <submittedName>
        <fullName evidence="8">Chromate transporter</fullName>
    </submittedName>
</protein>
<dbReference type="RefSeq" id="WP_087678782.1">
    <property type="nucleotide sequence ID" value="NZ_FUWV01000007.1"/>
</dbReference>
<sequence>MSKILELFFIYLKIGTFTIGGGYAMIPLIQQEIVERKQWMTEDEFMDMFVVIQSAPGPIAVNSAVFLGYKIGGIPGAIVASLGSVLPSFIIILMIAIFFRNFREYSVVEKIFKGVRPAVVALIASAVYKLAKASRLNIIGNTICIISLLMLIFFHLSPILLLIIGAICEIFISNHETTEDQRREKK</sequence>
<evidence type="ECO:0000313" key="8">
    <source>
        <dbReference type="EMBL" id="SJZ66954.1"/>
    </source>
</evidence>